<dbReference type="Proteomes" id="UP000887574">
    <property type="component" value="Unplaced"/>
</dbReference>
<name>A0A915DPR5_9BILA</name>
<keyword evidence="1" id="KW-1133">Transmembrane helix</keyword>
<evidence type="ECO:0000313" key="3">
    <source>
        <dbReference type="WBParaSite" id="jg21820"/>
    </source>
</evidence>
<feature type="transmembrane region" description="Helical" evidence="1">
    <location>
        <begin position="59"/>
        <end position="89"/>
    </location>
</feature>
<keyword evidence="2" id="KW-1185">Reference proteome</keyword>
<dbReference type="WBParaSite" id="jg21820">
    <property type="protein sequence ID" value="jg21820"/>
    <property type="gene ID" value="jg21820"/>
</dbReference>
<reference evidence="3" key="1">
    <citation type="submission" date="2022-11" db="UniProtKB">
        <authorList>
            <consortium name="WormBaseParasite"/>
        </authorList>
    </citation>
    <scope>IDENTIFICATION</scope>
</reference>
<feature type="transmembrane region" description="Helical" evidence="1">
    <location>
        <begin position="122"/>
        <end position="143"/>
    </location>
</feature>
<evidence type="ECO:0000256" key="1">
    <source>
        <dbReference type="SAM" id="Phobius"/>
    </source>
</evidence>
<keyword evidence="1" id="KW-0812">Transmembrane</keyword>
<evidence type="ECO:0000313" key="2">
    <source>
        <dbReference type="Proteomes" id="UP000887574"/>
    </source>
</evidence>
<protein>
    <submittedName>
        <fullName evidence="3">Uncharacterized protein</fullName>
    </submittedName>
</protein>
<organism evidence="2 3">
    <name type="scientific">Ditylenchus dipsaci</name>
    <dbReference type="NCBI Taxonomy" id="166011"/>
    <lineage>
        <taxon>Eukaryota</taxon>
        <taxon>Metazoa</taxon>
        <taxon>Ecdysozoa</taxon>
        <taxon>Nematoda</taxon>
        <taxon>Chromadorea</taxon>
        <taxon>Rhabditida</taxon>
        <taxon>Tylenchina</taxon>
        <taxon>Tylenchomorpha</taxon>
        <taxon>Sphaerularioidea</taxon>
        <taxon>Anguinidae</taxon>
        <taxon>Anguininae</taxon>
        <taxon>Ditylenchus</taxon>
    </lineage>
</organism>
<proteinExistence type="predicted"/>
<accession>A0A915DPR5</accession>
<sequence length="183" mass="21195">MYTTPIRNDYDDSRYRCCYNMHVEKAAYAIAFIGAVFSGIAASYYFLEGNTAYAQGKPTFYLPFLILNMLTLLSLIFLVVFLIAMFVIMPTAYKDGWAKVFHDEGIKFHSEQELLDRIRKTLGVTIAVTTIYTALVAYFYSIIYRAYKFMREQIAHGVPISKHKYIASKSIRRFNIAKTYLFI</sequence>
<keyword evidence="1" id="KW-0472">Membrane</keyword>
<dbReference type="AlphaFoldDB" id="A0A915DPR5"/>
<feature type="transmembrane region" description="Helical" evidence="1">
    <location>
        <begin position="26"/>
        <end position="47"/>
    </location>
</feature>